<dbReference type="EMBL" id="CM001889">
    <property type="protein sequence ID" value="EOY50374.1"/>
    <property type="molecule type" value="Genomic_DNA"/>
</dbReference>
<reference evidence="3" key="1">
    <citation type="journal article" date="2013" name="Genome Biol. Evol.">
        <title>The genome sequence of Streptomyces lividans 66 reveals a novel tRNA-dependent peptide biosynthetic system within a metal-related genomic island.</title>
        <authorList>
            <person name="Cruz-Morales P."/>
            <person name="Vijgenboom E."/>
            <person name="Iruegas-Bocardo F."/>
            <person name="Girard G."/>
            <person name="Yanez-Guerra L.A."/>
            <person name="Ramos-Aboites H.E."/>
            <person name="Pernodet J.L."/>
            <person name="Anne J."/>
            <person name="van Wezel G.P."/>
            <person name="Barona-Gomez F."/>
        </authorList>
    </citation>
    <scope>NUCLEOTIDE SEQUENCE [LARGE SCALE GENOMIC DNA]</scope>
    <source>
        <strain evidence="3">1326</strain>
    </source>
</reference>
<organism evidence="2 3">
    <name type="scientific">Streptomyces lividans 1326</name>
    <dbReference type="NCBI Taxonomy" id="1200984"/>
    <lineage>
        <taxon>Bacteria</taxon>
        <taxon>Bacillati</taxon>
        <taxon>Actinomycetota</taxon>
        <taxon>Actinomycetes</taxon>
        <taxon>Kitasatosporales</taxon>
        <taxon>Streptomycetaceae</taxon>
        <taxon>Streptomyces</taxon>
    </lineage>
</organism>
<feature type="region of interest" description="Disordered" evidence="1">
    <location>
        <begin position="1"/>
        <end position="24"/>
    </location>
</feature>
<gene>
    <name evidence="2" type="ORF">SLI_5666</name>
</gene>
<protein>
    <submittedName>
        <fullName evidence="2">Uncharacterized protein</fullName>
    </submittedName>
</protein>
<dbReference type="Proteomes" id="UP000014062">
    <property type="component" value="Chromosome"/>
</dbReference>
<name>A0A7U9DUJ1_STRLI</name>
<evidence type="ECO:0000313" key="3">
    <source>
        <dbReference type="Proteomes" id="UP000014062"/>
    </source>
</evidence>
<accession>A0A7U9DUJ1</accession>
<evidence type="ECO:0000256" key="1">
    <source>
        <dbReference type="SAM" id="MobiDB-lite"/>
    </source>
</evidence>
<evidence type="ECO:0000313" key="2">
    <source>
        <dbReference type="EMBL" id="EOY50374.1"/>
    </source>
</evidence>
<dbReference type="AlphaFoldDB" id="A0A7U9DUJ1"/>
<proteinExistence type="predicted"/>
<sequence length="41" mass="4386">MSAGDLWPSPDGTVHLNFGKPSAGQPLKRGVILRIKRASAR</sequence>